<dbReference type="RefSeq" id="WP_203953147.1">
    <property type="nucleotide sequence ID" value="NZ_BOOO01000013.1"/>
</dbReference>
<dbReference type="PRINTS" id="PR00409">
    <property type="entry name" value="PHDIOXRDTASE"/>
</dbReference>
<dbReference type="InterPro" id="IPR017927">
    <property type="entry name" value="FAD-bd_FR_type"/>
</dbReference>
<dbReference type="InterPro" id="IPR039261">
    <property type="entry name" value="FNR_nucleotide-bd"/>
</dbReference>
<evidence type="ECO:0000256" key="4">
    <source>
        <dbReference type="ARBA" id="ARBA00022723"/>
    </source>
</evidence>
<dbReference type="InterPro" id="IPR017938">
    <property type="entry name" value="Riboflavin_synthase-like_b-brl"/>
</dbReference>
<evidence type="ECO:0000256" key="3">
    <source>
        <dbReference type="ARBA" id="ARBA00022714"/>
    </source>
</evidence>
<dbReference type="CDD" id="cd06185">
    <property type="entry name" value="PDR_like"/>
    <property type="match status" value="1"/>
</dbReference>
<dbReference type="SUPFAM" id="SSF52343">
    <property type="entry name" value="Ferredoxin reductase-like, C-terminal NADP-linked domain"/>
    <property type="match status" value="1"/>
</dbReference>
<evidence type="ECO:0000256" key="2">
    <source>
        <dbReference type="ARBA" id="ARBA00022630"/>
    </source>
</evidence>
<reference evidence="10 11" key="1">
    <citation type="submission" date="2021-01" db="EMBL/GenBank/DDBJ databases">
        <title>Whole genome shotgun sequence of Planotetraspora mira NBRC 15435.</title>
        <authorList>
            <person name="Komaki H."/>
            <person name="Tamura T."/>
        </authorList>
    </citation>
    <scope>NUCLEOTIDE SEQUENCE [LARGE SCALE GENOMIC DNA]</scope>
    <source>
        <strain evidence="10 11">NBRC 15435</strain>
    </source>
</reference>
<dbReference type="GO" id="GO:0051537">
    <property type="term" value="F:2 iron, 2 sulfur cluster binding"/>
    <property type="evidence" value="ECO:0007669"/>
    <property type="project" value="UniProtKB-KW"/>
</dbReference>
<dbReference type="EMBL" id="BOOO01000013">
    <property type="protein sequence ID" value="GII29157.1"/>
    <property type="molecule type" value="Genomic_DNA"/>
</dbReference>
<evidence type="ECO:0000259" key="9">
    <source>
        <dbReference type="PROSITE" id="PS51384"/>
    </source>
</evidence>
<dbReference type="InterPro" id="IPR036010">
    <property type="entry name" value="2Fe-2S_ferredoxin-like_sf"/>
</dbReference>
<feature type="domain" description="2Fe-2S ferredoxin-type" evidence="8">
    <location>
        <begin position="230"/>
        <end position="315"/>
    </location>
</feature>
<dbReference type="InterPro" id="IPR050415">
    <property type="entry name" value="MRET"/>
</dbReference>
<keyword evidence="4" id="KW-0479">Metal-binding</keyword>
<dbReference type="GO" id="GO:0046872">
    <property type="term" value="F:metal ion binding"/>
    <property type="evidence" value="ECO:0007669"/>
    <property type="project" value="UniProtKB-KW"/>
</dbReference>
<gene>
    <name evidence="10" type="ORF">Pmi06nite_25990</name>
</gene>
<organism evidence="10 11">
    <name type="scientific">Planotetraspora mira</name>
    <dbReference type="NCBI Taxonomy" id="58121"/>
    <lineage>
        <taxon>Bacteria</taxon>
        <taxon>Bacillati</taxon>
        <taxon>Actinomycetota</taxon>
        <taxon>Actinomycetes</taxon>
        <taxon>Streptosporangiales</taxon>
        <taxon>Streptosporangiaceae</taxon>
        <taxon>Planotetraspora</taxon>
    </lineage>
</organism>
<dbReference type="InterPro" id="IPR012675">
    <property type="entry name" value="Beta-grasp_dom_sf"/>
</dbReference>
<proteinExistence type="predicted"/>
<comment type="cofactor">
    <cofactor evidence="1">
        <name>FAD</name>
        <dbReference type="ChEBI" id="CHEBI:57692"/>
    </cofactor>
</comment>
<dbReference type="CDD" id="cd00207">
    <property type="entry name" value="fer2"/>
    <property type="match status" value="1"/>
</dbReference>
<evidence type="ECO:0000259" key="8">
    <source>
        <dbReference type="PROSITE" id="PS51085"/>
    </source>
</evidence>
<dbReference type="Gene3D" id="3.10.20.30">
    <property type="match status" value="1"/>
</dbReference>
<dbReference type="SUPFAM" id="SSF63380">
    <property type="entry name" value="Riboflavin synthase domain-like"/>
    <property type="match status" value="1"/>
</dbReference>
<dbReference type="InterPro" id="IPR001041">
    <property type="entry name" value="2Fe-2S_ferredoxin-type"/>
</dbReference>
<evidence type="ECO:0000313" key="10">
    <source>
        <dbReference type="EMBL" id="GII29157.1"/>
    </source>
</evidence>
<evidence type="ECO:0000256" key="6">
    <source>
        <dbReference type="ARBA" id="ARBA00023004"/>
    </source>
</evidence>
<dbReference type="Proteomes" id="UP000650628">
    <property type="component" value="Unassembled WGS sequence"/>
</dbReference>
<keyword evidence="3" id="KW-0001">2Fe-2S</keyword>
<accession>A0A8J3TPS7</accession>
<evidence type="ECO:0000313" key="11">
    <source>
        <dbReference type="Proteomes" id="UP000650628"/>
    </source>
</evidence>
<dbReference type="PANTHER" id="PTHR47354">
    <property type="entry name" value="NADH OXIDOREDUCTASE HCR"/>
    <property type="match status" value="1"/>
</dbReference>
<sequence>MREPEFVTVVREKTVVSDGVVGLVLGHAEGTPLPSWRPGAHIDLVLGDGLVRQYSLCGDPADPSAYRLGVLREPDGRGGSSYVHDSLSTGDRILVRGPRNHFELEDAPSYLFVAGGIGITPLLPMIAEVDAGGARWRLLYGGRTRRSMAFLDVLDRYGDRVLVRPQDGHGLLDLRGFLEEATRDTLVYGCGPEPLLTALEDACGARAREMLRVERFTPREAIHDDRDGMFEVVLAQSGLTLTVGPGQTVLECVEAAGIPVLSSCQEGTCGTCETDVLEGTPDHRDSLLTEDERADGTTMMICVSRCLGERLVLDL</sequence>
<dbReference type="Gene3D" id="2.40.30.10">
    <property type="entry name" value="Translation factors"/>
    <property type="match status" value="1"/>
</dbReference>
<keyword evidence="6" id="KW-0408">Iron</keyword>
<dbReference type="PROSITE" id="PS00197">
    <property type="entry name" value="2FE2S_FER_1"/>
    <property type="match status" value="1"/>
</dbReference>
<dbReference type="PROSITE" id="PS51085">
    <property type="entry name" value="2FE2S_FER_2"/>
    <property type="match status" value="1"/>
</dbReference>
<protein>
    <submittedName>
        <fullName evidence="10">Ferredoxin</fullName>
    </submittedName>
</protein>
<feature type="domain" description="FAD-binding FR-type" evidence="9">
    <location>
        <begin position="2"/>
        <end position="105"/>
    </location>
</feature>
<evidence type="ECO:0000256" key="5">
    <source>
        <dbReference type="ARBA" id="ARBA00023002"/>
    </source>
</evidence>
<dbReference type="PROSITE" id="PS51384">
    <property type="entry name" value="FAD_FR"/>
    <property type="match status" value="1"/>
</dbReference>
<keyword evidence="2" id="KW-0285">Flavoprotein</keyword>
<dbReference type="Gene3D" id="3.40.50.80">
    <property type="entry name" value="Nucleotide-binding domain of ferredoxin-NADP reductase (FNR) module"/>
    <property type="match status" value="1"/>
</dbReference>
<dbReference type="PANTHER" id="PTHR47354:SF1">
    <property type="entry name" value="CARNITINE MONOOXYGENASE REDUCTASE SUBUNIT"/>
    <property type="match status" value="1"/>
</dbReference>
<dbReference type="InterPro" id="IPR006058">
    <property type="entry name" value="2Fe2S_fd_BS"/>
</dbReference>
<evidence type="ECO:0000256" key="7">
    <source>
        <dbReference type="ARBA" id="ARBA00023014"/>
    </source>
</evidence>
<dbReference type="GO" id="GO:0016491">
    <property type="term" value="F:oxidoreductase activity"/>
    <property type="evidence" value="ECO:0007669"/>
    <property type="project" value="UniProtKB-KW"/>
</dbReference>
<comment type="caution">
    <text evidence="10">The sequence shown here is derived from an EMBL/GenBank/DDBJ whole genome shotgun (WGS) entry which is preliminary data.</text>
</comment>
<dbReference type="AlphaFoldDB" id="A0A8J3TPS7"/>
<dbReference type="SUPFAM" id="SSF54292">
    <property type="entry name" value="2Fe-2S ferredoxin-like"/>
    <property type="match status" value="1"/>
</dbReference>
<dbReference type="Pfam" id="PF00111">
    <property type="entry name" value="Fer2"/>
    <property type="match status" value="1"/>
</dbReference>
<name>A0A8J3TPS7_9ACTN</name>
<evidence type="ECO:0000256" key="1">
    <source>
        <dbReference type="ARBA" id="ARBA00001974"/>
    </source>
</evidence>
<keyword evidence="5" id="KW-0560">Oxidoreductase</keyword>
<keyword evidence="11" id="KW-1185">Reference proteome</keyword>
<keyword evidence="7" id="KW-0411">Iron-sulfur</keyword>